<dbReference type="AlphaFoldDB" id="A0A1I4T7C2"/>
<dbReference type="RefSeq" id="WP_091937004.1">
    <property type="nucleotide sequence ID" value="NZ_FOUJ01000004.1"/>
</dbReference>
<dbReference type="Gene3D" id="3.20.20.150">
    <property type="entry name" value="Divalent-metal-dependent TIM barrel enzymes"/>
    <property type="match status" value="1"/>
</dbReference>
<dbReference type="STRING" id="487685.SAMN04488696_2233"/>
<dbReference type="SUPFAM" id="SSF51658">
    <property type="entry name" value="Xylose isomerase-like"/>
    <property type="match status" value="1"/>
</dbReference>
<reference evidence="3" key="1">
    <citation type="submission" date="2016-10" db="EMBL/GenBank/DDBJ databases">
        <authorList>
            <person name="Varghese N."/>
            <person name="Submissions S."/>
        </authorList>
    </citation>
    <scope>NUCLEOTIDE SEQUENCE [LARGE SCALE GENOMIC DNA]</scope>
    <source>
        <strain evidence="3">Mob M</strain>
    </source>
</reference>
<dbReference type="PANTHER" id="PTHR12110:SF21">
    <property type="entry name" value="XYLOSE ISOMERASE-LIKE TIM BARREL DOMAIN-CONTAINING PROTEIN"/>
    <property type="match status" value="1"/>
</dbReference>
<dbReference type="Pfam" id="PF01261">
    <property type="entry name" value="AP_endonuc_2"/>
    <property type="match status" value="1"/>
</dbReference>
<dbReference type="PANTHER" id="PTHR12110">
    <property type="entry name" value="HYDROXYPYRUVATE ISOMERASE"/>
    <property type="match status" value="1"/>
</dbReference>
<gene>
    <name evidence="2" type="ORF">SAMN04488696_2233</name>
</gene>
<proteinExistence type="predicted"/>
<accession>A0A1I4T7C2</accession>
<keyword evidence="2" id="KW-0413">Isomerase</keyword>
<feature type="domain" description="Xylose isomerase-like TIM barrel" evidence="1">
    <location>
        <begin position="23"/>
        <end position="249"/>
    </location>
</feature>
<sequence length="257" mass="29076">MNVRNLSFSSRAAVEDPFNWAYKLEDIGYTGWEIVQEGSQCLNDENIRQVRDITDTTNLTLTMHLPFSDMNLAGLNTGIHDEVMRQMEYYLEMASDIVELAVLHPGYLSPYGNQVPDRAWEVNIGSVQRLCDFASDRGILIAVENMPDIPKIYGKVPDEMLEIMEQVDRENVGMTLDVGHANTMGLVDEFVEKCLGKIKHMHIHDNHGAHDEHLPLGQGSIDWKKFMGSISDYKGRLVTEMGSLDEGRQCIEFLKGL</sequence>
<dbReference type="InterPro" id="IPR013022">
    <property type="entry name" value="Xyl_isomerase-like_TIM-brl"/>
</dbReference>
<dbReference type="InterPro" id="IPR050312">
    <property type="entry name" value="IolE/XylAMocC-like"/>
</dbReference>
<organism evidence="2 3">
    <name type="scientific">Methanolobus profundi</name>
    <dbReference type="NCBI Taxonomy" id="487685"/>
    <lineage>
        <taxon>Archaea</taxon>
        <taxon>Methanobacteriati</taxon>
        <taxon>Methanobacteriota</taxon>
        <taxon>Stenosarchaea group</taxon>
        <taxon>Methanomicrobia</taxon>
        <taxon>Methanosarcinales</taxon>
        <taxon>Methanosarcinaceae</taxon>
        <taxon>Methanolobus</taxon>
    </lineage>
</organism>
<keyword evidence="3" id="KW-1185">Reference proteome</keyword>
<dbReference type="GO" id="GO:0016853">
    <property type="term" value="F:isomerase activity"/>
    <property type="evidence" value="ECO:0007669"/>
    <property type="project" value="UniProtKB-KW"/>
</dbReference>
<dbReference type="OrthoDB" id="372143at2157"/>
<evidence type="ECO:0000313" key="2">
    <source>
        <dbReference type="EMBL" id="SFM72622.1"/>
    </source>
</evidence>
<dbReference type="EMBL" id="FOUJ01000004">
    <property type="protein sequence ID" value="SFM72622.1"/>
    <property type="molecule type" value="Genomic_DNA"/>
</dbReference>
<name>A0A1I4T7C2_9EURY</name>
<evidence type="ECO:0000313" key="3">
    <source>
        <dbReference type="Proteomes" id="UP000198535"/>
    </source>
</evidence>
<protein>
    <submittedName>
        <fullName evidence="2">Sugar phosphate isomerase/epimerase</fullName>
    </submittedName>
</protein>
<dbReference type="Proteomes" id="UP000198535">
    <property type="component" value="Unassembled WGS sequence"/>
</dbReference>
<dbReference type="InterPro" id="IPR036237">
    <property type="entry name" value="Xyl_isomerase-like_sf"/>
</dbReference>
<evidence type="ECO:0000259" key="1">
    <source>
        <dbReference type="Pfam" id="PF01261"/>
    </source>
</evidence>